<proteinExistence type="predicted"/>
<keyword evidence="1" id="KW-1133">Transmembrane helix</keyword>
<dbReference type="EMBL" id="DVNG01000014">
    <property type="protein sequence ID" value="HIU49585.1"/>
    <property type="molecule type" value="Genomic_DNA"/>
</dbReference>
<name>A0A9D1LWV2_9FIRM</name>
<organism evidence="2 3">
    <name type="scientific">Candidatus Limousia pullorum</name>
    <dbReference type="NCBI Taxonomy" id="2840860"/>
    <lineage>
        <taxon>Bacteria</taxon>
        <taxon>Bacillati</taxon>
        <taxon>Bacillota</taxon>
        <taxon>Clostridia</taxon>
        <taxon>Eubacteriales</taxon>
        <taxon>Oscillospiraceae</taxon>
        <taxon>Oscillospiraceae incertae sedis</taxon>
        <taxon>Candidatus Limousia</taxon>
    </lineage>
</organism>
<evidence type="ECO:0000313" key="3">
    <source>
        <dbReference type="Proteomes" id="UP000824118"/>
    </source>
</evidence>
<reference evidence="2" key="2">
    <citation type="journal article" date="2021" name="PeerJ">
        <title>Extensive microbial diversity within the chicken gut microbiome revealed by metagenomics and culture.</title>
        <authorList>
            <person name="Gilroy R."/>
            <person name="Ravi A."/>
            <person name="Getino M."/>
            <person name="Pursley I."/>
            <person name="Horton D.L."/>
            <person name="Alikhan N.F."/>
            <person name="Baker D."/>
            <person name="Gharbi K."/>
            <person name="Hall N."/>
            <person name="Watson M."/>
            <person name="Adriaenssens E.M."/>
            <person name="Foster-Nyarko E."/>
            <person name="Jarju S."/>
            <person name="Secka A."/>
            <person name="Antonio M."/>
            <person name="Oren A."/>
            <person name="Chaudhuri R.R."/>
            <person name="La Ragione R."/>
            <person name="Hildebrand F."/>
            <person name="Pallen M.J."/>
        </authorList>
    </citation>
    <scope>NUCLEOTIDE SEQUENCE</scope>
    <source>
        <strain evidence="2">ChiGjej1B1-1684</strain>
    </source>
</reference>
<evidence type="ECO:0000313" key="2">
    <source>
        <dbReference type="EMBL" id="HIU49585.1"/>
    </source>
</evidence>
<dbReference type="AlphaFoldDB" id="A0A9D1LWV2"/>
<dbReference type="Proteomes" id="UP000824118">
    <property type="component" value="Unassembled WGS sequence"/>
</dbReference>
<gene>
    <name evidence="2" type="ORF">IAD22_01030</name>
</gene>
<protein>
    <submittedName>
        <fullName evidence="2">Uncharacterized protein</fullName>
    </submittedName>
</protein>
<comment type="caution">
    <text evidence="2">The sequence shown here is derived from an EMBL/GenBank/DDBJ whole genome shotgun (WGS) entry which is preliminary data.</text>
</comment>
<sequence>MKVMKAVIVSVVVALAIVTIDVLRIFIGMASFTVFAMILVDTVRNLKKLKRESIKKKRR</sequence>
<accession>A0A9D1LWV2</accession>
<feature type="transmembrane region" description="Helical" evidence="1">
    <location>
        <begin position="26"/>
        <end position="46"/>
    </location>
</feature>
<keyword evidence="1" id="KW-0812">Transmembrane</keyword>
<reference evidence="2" key="1">
    <citation type="submission" date="2020-10" db="EMBL/GenBank/DDBJ databases">
        <authorList>
            <person name="Gilroy R."/>
        </authorList>
    </citation>
    <scope>NUCLEOTIDE SEQUENCE</scope>
    <source>
        <strain evidence="2">ChiGjej1B1-1684</strain>
    </source>
</reference>
<keyword evidence="1" id="KW-0472">Membrane</keyword>
<evidence type="ECO:0000256" key="1">
    <source>
        <dbReference type="SAM" id="Phobius"/>
    </source>
</evidence>